<reference evidence="1 2" key="1">
    <citation type="journal article" date="2018" name="Genome Announc.">
        <title>Ignatzschineria cameli sp. nov., isolated from necrotic foot tissue of dromedaries (Camelus dromedarius) and associated maggots (Wohlfahrtia species) in Dubai.</title>
        <authorList>
            <person name="Tsang C.C."/>
            <person name="Tang J.Y."/>
            <person name="Fong J.Y."/>
            <person name="Kinne J."/>
            <person name="Lee H.H."/>
            <person name="Joseph M."/>
            <person name="Jose S."/>
            <person name="Schuster R.K."/>
            <person name="Tang Y."/>
            <person name="Sivakumar S."/>
            <person name="Chen J.H."/>
            <person name="Teng J.L."/>
            <person name="Lau S.K."/>
            <person name="Wernery U."/>
            <person name="Woo P.C."/>
        </authorList>
    </citation>
    <scope>NUCLEOTIDE SEQUENCE [LARGE SCALE GENOMIC DNA]</scope>
    <source>
        <strain evidence="1 2">KCTC 22643</strain>
    </source>
</reference>
<accession>A0A2U2AMU2</accession>
<comment type="caution">
    <text evidence="1">The sequence shown here is derived from an EMBL/GenBank/DDBJ whole genome shotgun (WGS) entry which is preliminary data.</text>
</comment>
<evidence type="ECO:0000313" key="2">
    <source>
        <dbReference type="Proteomes" id="UP000244948"/>
    </source>
</evidence>
<dbReference type="EMBL" id="QEWR01000002">
    <property type="protein sequence ID" value="PWD84534.1"/>
    <property type="molecule type" value="Genomic_DNA"/>
</dbReference>
<dbReference type="AlphaFoldDB" id="A0A2U2AMU2"/>
<gene>
    <name evidence="1" type="ORF">DC082_03070</name>
</gene>
<evidence type="ECO:0000313" key="1">
    <source>
        <dbReference type="EMBL" id="PWD84534.1"/>
    </source>
</evidence>
<sequence length="127" mass="14023">MSKNARYVGSVVIEIDGVEIEAINFKYDVNTGRRRVNTMNSKGRSLGYAKGIATFDLNFDVPILIDGSQDIDWAKITASKFTYWPLDNPSRRKTLRDFAVETTAESSSAEGEATVSVTGFAFGEINE</sequence>
<name>A0A2U2AMU2_9GAMM</name>
<organism evidence="1 2">
    <name type="scientific">Ignatzschineria indica</name>
    <dbReference type="NCBI Taxonomy" id="472583"/>
    <lineage>
        <taxon>Bacteria</taxon>
        <taxon>Pseudomonadati</taxon>
        <taxon>Pseudomonadota</taxon>
        <taxon>Gammaproteobacteria</taxon>
        <taxon>Cardiobacteriales</taxon>
        <taxon>Ignatzschineriaceae</taxon>
        <taxon>Ignatzschineria</taxon>
    </lineage>
</organism>
<keyword evidence="2" id="KW-1185">Reference proteome</keyword>
<dbReference type="Proteomes" id="UP000244948">
    <property type="component" value="Unassembled WGS sequence"/>
</dbReference>
<dbReference type="RefSeq" id="WP_109235703.1">
    <property type="nucleotide sequence ID" value="NZ_BMXZ01000001.1"/>
</dbReference>
<protein>
    <submittedName>
        <fullName evidence="1">Phage tail protein</fullName>
    </submittedName>
</protein>
<proteinExistence type="predicted"/>